<dbReference type="InterPro" id="IPR055450">
    <property type="entry name" value="AP5Z1_ARM"/>
</dbReference>
<evidence type="ECO:0000259" key="2">
    <source>
        <dbReference type="Pfam" id="PF05199"/>
    </source>
</evidence>
<dbReference type="GO" id="GO:0050660">
    <property type="term" value="F:flavin adenine dinucleotide binding"/>
    <property type="evidence" value="ECO:0007669"/>
    <property type="project" value="InterPro"/>
</dbReference>
<organism evidence="5 6">
    <name type="scientific">Lupinus angustifolius</name>
    <name type="common">Narrow-leaved blue lupine</name>
    <dbReference type="NCBI Taxonomy" id="3871"/>
    <lineage>
        <taxon>Eukaryota</taxon>
        <taxon>Viridiplantae</taxon>
        <taxon>Streptophyta</taxon>
        <taxon>Embryophyta</taxon>
        <taxon>Tracheophyta</taxon>
        <taxon>Spermatophyta</taxon>
        <taxon>Magnoliopsida</taxon>
        <taxon>eudicotyledons</taxon>
        <taxon>Gunneridae</taxon>
        <taxon>Pentapetalae</taxon>
        <taxon>rosids</taxon>
        <taxon>fabids</taxon>
        <taxon>Fabales</taxon>
        <taxon>Fabaceae</taxon>
        <taxon>Papilionoideae</taxon>
        <taxon>50 kb inversion clade</taxon>
        <taxon>genistoids sensu lato</taxon>
        <taxon>core genistoids</taxon>
        <taxon>Genisteae</taxon>
        <taxon>Lupinus</taxon>
    </lineage>
</organism>
<dbReference type="GO" id="GO:0016614">
    <property type="term" value="F:oxidoreductase activity, acting on CH-OH group of donors"/>
    <property type="evidence" value="ECO:0007669"/>
    <property type="project" value="InterPro"/>
</dbReference>
<proteinExistence type="predicted"/>
<feature type="domain" description="Glucose-methanol-choline oxidoreductase C-terminal" evidence="2">
    <location>
        <begin position="530"/>
        <end position="661"/>
    </location>
</feature>
<dbReference type="Pfam" id="PF00732">
    <property type="entry name" value="GMC_oxred_N"/>
    <property type="match status" value="1"/>
</dbReference>
<dbReference type="SUPFAM" id="SSF48371">
    <property type="entry name" value="ARM repeat"/>
    <property type="match status" value="1"/>
</dbReference>
<name>A0A4P1RDA2_LUPAN</name>
<feature type="domain" description="AP-5 complex subunit zeta-1 C-terminal TPR" evidence="4">
    <location>
        <begin position="952"/>
        <end position="1192"/>
    </location>
</feature>
<evidence type="ECO:0008006" key="7">
    <source>
        <dbReference type="Google" id="ProtNLM"/>
    </source>
</evidence>
<keyword evidence="6" id="KW-1185">Reference proteome</keyword>
<evidence type="ECO:0000259" key="4">
    <source>
        <dbReference type="Pfam" id="PF25154"/>
    </source>
</evidence>
<evidence type="ECO:0000259" key="1">
    <source>
        <dbReference type="Pfam" id="PF00732"/>
    </source>
</evidence>
<gene>
    <name evidence="5" type="ORF">TanjilG_02981</name>
</gene>
<dbReference type="Gene3D" id="3.50.50.60">
    <property type="entry name" value="FAD/NAD(P)-binding domain"/>
    <property type="match status" value="2"/>
</dbReference>
<dbReference type="InterPro" id="IPR007867">
    <property type="entry name" value="GMC_OxRtase_C"/>
</dbReference>
<protein>
    <recommendedName>
        <fullName evidence="7">Long-chain-alcohol oxidase</fullName>
    </recommendedName>
</protein>
<dbReference type="InterPro" id="IPR000172">
    <property type="entry name" value="GMC_OxRdtase_N"/>
</dbReference>
<dbReference type="Proteomes" id="UP000188354">
    <property type="component" value="Chromosome LG07"/>
</dbReference>
<dbReference type="SUPFAM" id="SSF51905">
    <property type="entry name" value="FAD/NAD(P)-binding domain"/>
    <property type="match status" value="1"/>
</dbReference>
<dbReference type="InterPro" id="IPR056856">
    <property type="entry name" value="TPR_AP5Z1_C"/>
</dbReference>
<evidence type="ECO:0000259" key="3">
    <source>
        <dbReference type="Pfam" id="PF14764"/>
    </source>
</evidence>
<dbReference type="STRING" id="3871.A0A4P1RDA2"/>
<dbReference type="AlphaFoldDB" id="A0A4P1RDA2"/>
<feature type="domain" description="AP-5 complex subunit zeta-1 ARM repeats" evidence="3">
    <location>
        <begin position="701"/>
        <end position="825"/>
    </location>
</feature>
<reference evidence="5 6" key="1">
    <citation type="journal article" date="2017" name="Plant Biotechnol. J.">
        <title>A comprehensive draft genome sequence for lupin (Lupinus angustifolius), an emerging health food: insights into plant-microbe interactions and legume evolution.</title>
        <authorList>
            <person name="Hane J.K."/>
            <person name="Ming Y."/>
            <person name="Kamphuis L.G."/>
            <person name="Nelson M.N."/>
            <person name="Garg G."/>
            <person name="Atkins C.A."/>
            <person name="Bayer P.E."/>
            <person name="Bravo A."/>
            <person name="Bringans S."/>
            <person name="Cannon S."/>
            <person name="Edwards D."/>
            <person name="Foley R."/>
            <person name="Gao L.L."/>
            <person name="Harrison M.J."/>
            <person name="Huang W."/>
            <person name="Hurgobin B."/>
            <person name="Li S."/>
            <person name="Liu C.W."/>
            <person name="McGrath A."/>
            <person name="Morahan G."/>
            <person name="Murray J."/>
            <person name="Weller J."/>
            <person name="Jian J."/>
            <person name="Singh K.B."/>
        </authorList>
    </citation>
    <scope>NUCLEOTIDE SEQUENCE [LARGE SCALE GENOMIC DNA]</scope>
    <source>
        <strain evidence="6">cv. Tanjil</strain>
        <tissue evidence="5">Whole plant</tissue>
    </source>
</reference>
<dbReference type="InterPro" id="IPR016024">
    <property type="entry name" value="ARM-type_fold"/>
</dbReference>
<feature type="domain" description="Glucose-methanol-choline oxidoreductase N-terminal" evidence="1">
    <location>
        <begin position="211"/>
        <end position="431"/>
    </location>
</feature>
<dbReference type="Pfam" id="PF05199">
    <property type="entry name" value="GMC_oxred_C"/>
    <property type="match status" value="1"/>
</dbReference>
<dbReference type="Gramene" id="OIW08305">
    <property type="protein sequence ID" value="OIW08305"/>
    <property type="gene ID" value="TanjilG_02981"/>
</dbReference>
<accession>A0A4P1RDA2</accession>
<dbReference type="InterPro" id="IPR036188">
    <property type="entry name" value="FAD/NAD-bd_sf"/>
</dbReference>
<evidence type="ECO:0000313" key="6">
    <source>
        <dbReference type="Proteomes" id="UP000188354"/>
    </source>
</evidence>
<evidence type="ECO:0000313" key="5">
    <source>
        <dbReference type="EMBL" id="OIW08305.1"/>
    </source>
</evidence>
<dbReference type="EMBL" id="CM007367">
    <property type="protein sequence ID" value="OIW08305.1"/>
    <property type="molecule type" value="Genomic_DNA"/>
</dbReference>
<dbReference type="Pfam" id="PF25154">
    <property type="entry name" value="TPR_AP5Z1_C"/>
    <property type="match status" value="1"/>
</dbReference>
<sequence length="1229" mass="134775">MKKRECHPLLKGGRVENKYKHGFSDAEIDSLTSLCEIVLPPLPMNSLKTRKEDHDTSEAVESFWNTSGSQYPIPHEAAEMLAKRALTEAIILVDENGDNPAWKAIGYEVSTNEKLTNISNKRPLEKGVIETMHESDSTLLQSLLKKGLNVTQDPKNNILKVKCDALVIGSGSGGGVAASVLSSAGHKVVVLEKGNYFVPKDYSSLEGPSLNELYETGGVLSSSDSRMLILAGSTVGGGSAVNWSACIKTPNSVLKEWSEEHNLPLFQSLEYLSAMETVCKKIGVTENCTQEGFQNQVLRKGCQNLGLDVDYVLRNSSGNHYCGSCGYGCPTGEKQGTQVTWLVDAVDNGAVLITGCKAERLLFESNKNGNTRKKKCLGVMAKALSSRVTMKLQIEAKVTVSAGGALLTPPLMISSGLKNKNIGRNLHLHPVLMTWGYFPDSISDLKGKNYEGGIITSVHKVMSTSSDSNKKSDTRAIIETPLLGPASFASLCPWESGLDFKNRMLNYPRTAHLITIIRDFASGEVTSEGRIRYKLSKIDKENMKAGLQQGLRILIAAGAVEVGTHRSDGQRIKCTEISENEVEEFIENVNPVEGVLSPGEHWNLYTSAHQMGSCRMGVNEKEGAVDENGESWEAQGLFVCDASVLPNAVGVNPMITIQSTALCISNRIVQYLMSRERGWDFHLRTLSHSSRDSNTANDPASDPSLLHSVKKLHDLCKAENSDDLVARVYPQINKIFQRAVASLSQSRTSNGLLLLVILQFYLDFGEVVLHDADPSLRTFFRSCLSREFADPVVAEATLEFLISNKKKLLTSFPNLLPQFFPLLLKLIAWNGERLEKLFLKAFPGLISPGSFLPLFPSLVDLPISVVALEKVEKSSGPLIGSNIASIQKNTAPKMLLALMDEAYTGSTIEDGGGDSESEESGAIDVADPLFLELLKDENDGIAERPWSSPVMAQLLQSAVNTLYSDRLKAVLSMTPRLLDVYFSISLHDMNDSLICALIPILMSRFATMFPDKIFSYEVRKRLLEFMLSTFQRSPNFIALLKKPIMDRVGEAYDSPDKTELALQLCWAIGEHGGGGGSHKDEARELFESLELLLYENLSSRSRLGMTHDVSLGSDKDTYRSSQSRLLCFVVTAIAKLATHHRELLPRARVSLGKVARSRNSDARVWRRACDFLGLMNDPAICSSILGPSHGTAQKVGSINWNEGATKMVAHIPFYVLGEQEGEGYFSLSQ</sequence>
<dbReference type="PANTHER" id="PTHR47885">
    <property type="entry name" value="AP-5 COMPLEX SUBUNIT ZETA-1"/>
    <property type="match status" value="1"/>
</dbReference>
<dbReference type="PANTHER" id="PTHR47885:SF1">
    <property type="entry name" value="AP-5 COMPLEX SUBUNIT ZETA-1"/>
    <property type="match status" value="1"/>
</dbReference>
<dbReference type="Pfam" id="PF14764">
    <property type="entry name" value="SPG48"/>
    <property type="match status" value="1"/>
</dbReference>